<dbReference type="PANTHER" id="PTHR46082:SF6">
    <property type="entry name" value="AAA+ ATPASE DOMAIN-CONTAINING PROTEIN-RELATED"/>
    <property type="match status" value="1"/>
</dbReference>
<feature type="compositionally biased region" description="Polar residues" evidence="1">
    <location>
        <begin position="328"/>
        <end position="340"/>
    </location>
</feature>
<evidence type="ECO:0000313" key="3">
    <source>
        <dbReference type="Proteomes" id="UP000604046"/>
    </source>
</evidence>
<evidence type="ECO:0000256" key="1">
    <source>
        <dbReference type="SAM" id="MobiDB-lite"/>
    </source>
</evidence>
<dbReference type="PANTHER" id="PTHR46082">
    <property type="entry name" value="ATP/GTP-BINDING PROTEIN-RELATED"/>
    <property type="match status" value="1"/>
</dbReference>
<proteinExistence type="predicted"/>
<dbReference type="InterPro" id="IPR053137">
    <property type="entry name" value="NLR-like"/>
</dbReference>
<sequence>MTLSASLLLSSRHYTHELARTWQTWIRRPLSSLHPWQTHVRTSVYGTQHEPAVWGSRTRILLNSYSNGSPLCARDDESDRVVREWGVANRQGHRGHILRADPGAQKQSAASASARTTWVAPCTMVENSAGDVQNASAGADGVLQLLRLRLAHLRENRGDVDTATLHCTFELGNRLRERSLYEEAETLSREGLAGCCAQLGNGAALACIDGLASLLQIQGRLEEAEPFFHEALHGCRARLGDGHPATLTSINNLAGLLRARRQLEEAEPLYRESLNGRRAKLGADHPHTLTSINNLAALLGDRGRMEEAEPMYREATRGRRARLGDDTLTPSAASSTWQTC</sequence>
<name>A0A812QMF8_9DINO</name>
<keyword evidence="3" id="KW-1185">Reference proteome</keyword>
<dbReference type="OrthoDB" id="5986190at2759"/>
<dbReference type="SUPFAM" id="SSF48452">
    <property type="entry name" value="TPR-like"/>
    <property type="match status" value="1"/>
</dbReference>
<dbReference type="Gene3D" id="1.25.40.10">
    <property type="entry name" value="Tetratricopeptide repeat domain"/>
    <property type="match status" value="1"/>
</dbReference>
<feature type="compositionally biased region" description="Basic and acidic residues" evidence="1">
    <location>
        <begin position="312"/>
        <end position="325"/>
    </location>
</feature>
<evidence type="ECO:0000313" key="2">
    <source>
        <dbReference type="EMBL" id="CAE7394489.1"/>
    </source>
</evidence>
<comment type="caution">
    <text evidence="2">The sequence shown here is derived from an EMBL/GenBank/DDBJ whole genome shotgun (WGS) entry which is preliminary data.</text>
</comment>
<dbReference type="AlphaFoldDB" id="A0A812QMF8"/>
<reference evidence="2" key="1">
    <citation type="submission" date="2021-02" db="EMBL/GenBank/DDBJ databases">
        <authorList>
            <person name="Dougan E. K."/>
            <person name="Rhodes N."/>
            <person name="Thang M."/>
            <person name="Chan C."/>
        </authorList>
    </citation>
    <scope>NUCLEOTIDE SEQUENCE</scope>
</reference>
<gene>
    <name evidence="2" type="primary">klc-2</name>
    <name evidence="2" type="ORF">SNAT2548_LOCUS21494</name>
</gene>
<accession>A0A812QMF8</accession>
<feature type="region of interest" description="Disordered" evidence="1">
    <location>
        <begin position="312"/>
        <end position="340"/>
    </location>
</feature>
<organism evidence="2 3">
    <name type="scientific">Symbiodinium natans</name>
    <dbReference type="NCBI Taxonomy" id="878477"/>
    <lineage>
        <taxon>Eukaryota</taxon>
        <taxon>Sar</taxon>
        <taxon>Alveolata</taxon>
        <taxon>Dinophyceae</taxon>
        <taxon>Suessiales</taxon>
        <taxon>Symbiodiniaceae</taxon>
        <taxon>Symbiodinium</taxon>
    </lineage>
</organism>
<dbReference type="EMBL" id="CAJNDS010002255">
    <property type="protein sequence ID" value="CAE7394489.1"/>
    <property type="molecule type" value="Genomic_DNA"/>
</dbReference>
<dbReference type="Pfam" id="PF13374">
    <property type="entry name" value="TPR_10"/>
    <property type="match status" value="1"/>
</dbReference>
<dbReference type="Proteomes" id="UP000604046">
    <property type="component" value="Unassembled WGS sequence"/>
</dbReference>
<dbReference type="InterPro" id="IPR011990">
    <property type="entry name" value="TPR-like_helical_dom_sf"/>
</dbReference>
<dbReference type="Pfam" id="PF13424">
    <property type="entry name" value="TPR_12"/>
    <property type="match status" value="1"/>
</dbReference>
<protein>
    <submittedName>
        <fullName evidence="2">Klc-2 protein</fullName>
    </submittedName>
</protein>